<name>A0A645IGB3_9ZZZZ</name>
<dbReference type="AlphaFoldDB" id="A0A645IGB3"/>
<reference evidence="1" key="1">
    <citation type="submission" date="2019-08" db="EMBL/GenBank/DDBJ databases">
        <authorList>
            <person name="Kucharzyk K."/>
            <person name="Murdoch R.W."/>
            <person name="Higgins S."/>
            <person name="Loffler F."/>
        </authorList>
    </citation>
    <scope>NUCLEOTIDE SEQUENCE</scope>
</reference>
<dbReference type="SUPFAM" id="SSF53383">
    <property type="entry name" value="PLP-dependent transferases"/>
    <property type="match status" value="1"/>
</dbReference>
<accession>A0A645IGB3</accession>
<protein>
    <submittedName>
        <fullName evidence="1">2-aminoadipate transaminase</fullName>
        <ecNumber evidence="1">2.6.1.39</ecNumber>
    </submittedName>
</protein>
<gene>
    <name evidence="1" type="primary">lysN_37</name>
    <name evidence="1" type="ORF">SDC9_197506</name>
</gene>
<dbReference type="PANTHER" id="PTHR42858">
    <property type="entry name" value="AMINOTRANSFERASE"/>
    <property type="match status" value="1"/>
</dbReference>
<dbReference type="Gene3D" id="3.90.1150.10">
    <property type="entry name" value="Aspartate Aminotransferase, domain 1"/>
    <property type="match status" value="1"/>
</dbReference>
<keyword evidence="1" id="KW-0032">Aminotransferase</keyword>
<dbReference type="EMBL" id="VSSQ01113541">
    <property type="protein sequence ID" value="MPN49882.1"/>
    <property type="molecule type" value="Genomic_DNA"/>
</dbReference>
<organism evidence="1">
    <name type="scientific">bioreactor metagenome</name>
    <dbReference type="NCBI Taxonomy" id="1076179"/>
    <lineage>
        <taxon>unclassified sequences</taxon>
        <taxon>metagenomes</taxon>
        <taxon>ecological metagenomes</taxon>
    </lineage>
</organism>
<sequence>MWVTLPEHISARDLLVKCLEKNVAFVPGGSFFPAGGHENTFRLNFSNTSEERLREGMERLAAVLREAVG</sequence>
<dbReference type="GO" id="GO:0047536">
    <property type="term" value="F:2-aminoadipate transaminase activity"/>
    <property type="evidence" value="ECO:0007669"/>
    <property type="project" value="UniProtKB-EC"/>
</dbReference>
<comment type="caution">
    <text evidence="1">The sequence shown here is derived from an EMBL/GenBank/DDBJ whole genome shotgun (WGS) entry which is preliminary data.</text>
</comment>
<proteinExistence type="predicted"/>
<dbReference type="EC" id="2.6.1.39" evidence="1"/>
<dbReference type="InterPro" id="IPR015422">
    <property type="entry name" value="PyrdxlP-dep_Trfase_small"/>
</dbReference>
<dbReference type="PANTHER" id="PTHR42858:SF1">
    <property type="entry name" value="LD15494P"/>
    <property type="match status" value="1"/>
</dbReference>
<dbReference type="InterPro" id="IPR015424">
    <property type="entry name" value="PyrdxlP-dep_Trfase"/>
</dbReference>
<keyword evidence="1" id="KW-0808">Transferase</keyword>
<evidence type="ECO:0000313" key="1">
    <source>
        <dbReference type="EMBL" id="MPN49882.1"/>
    </source>
</evidence>